<evidence type="ECO:0000313" key="2">
    <source>
        <dbReference type="Proteomes" id="UP000626109"/>
    </source>
</evidence>
<dbReference type="EMBL" id="CAJNNW010021102">
    <property type="protein sequence ID" value="CAE8667476.1"/>
    <property type="molecule type" value="Genomic_DNA"/>
</dbReference>
<organism evidence="1 2">
    <name type="scientific">Polarella glacialis</name>
    <name type="common">Dinoflagellate</name>
    <dbReference type="NCBI Taxonomy" id="89957"/>
    <lineage>
        <taxon>Eukaryota</taxon>
        <taxon>Sar</taxon>
        <taxon>Alveolata</taxon>
        <taxon>Dinophyceae</taxon>
        <taxon>Suessiales</taxon>
        <taxon>Suessiaceae</taxon>
        <taxon>Polarella</taxon>
    </lineage>
</organism>
<comment type="caution">
    <text evidence="1">The sequence shown here is derived from an EMBL/GenBank/DDBJ whole genome shotgun (WGS) entry which is preliminary data.</text>
</comment>
<protein>
    <submittedName>
        <fullName evidence="1">Uncharacterized protein</fullName>
    </submittedName>
</protein>
<evidence type="ECO:0000313" key="1">
    <source>
        <dbReference type="EMBL" id="CAE8667476.1"/>
    </source>
</evidence>
<accession>A0A813J442</accession>
<gene>
    <name evidence="1" type="ORF">PGLA2088_LOCUS16586</name>
</gene>
<proteinExistence type="predicted"/>
<reference evidence="1" key="1">
    <citation type="submission" date="2021-02" db="EMBL/GenBank/DDBJ databases">
        <authorList>
            <person name="Dougan E. K."/>
            <person name="Rhodes N."/>
            <person name="Thang M."/>
            <person name="Chan C."/>
        </authorList>
    </citation>
    <scope>NUCLEOTIDE SEQUENCE</scope>
</reference>
<dbReference type="Proteomes" id="UP000626109">
    <property type="component" value="Unassembled WGS sequence"/>
</dbReference>
<name>A0A813J442_POLGL</name>
<sequence>APFRTARLDLKTEEGCPAAWPASLISRGPPSRAAREANFGSPWDSLERSFSVKNRFR</sequence>
<dbReference type="AlphaFoldDB" id="A0A813J442"/>
<feature type="non-terminal residue" evidence="1">
    <location>
        <position position="57"/>
    </location>
</feature>